<dbReference type="Gene3D" id="3.50.14.10">
    <property type="entry name" value="Replication terminator Tus, domain 1 superfamily/Replication terminator Tus"/>
    <property type="match status" value="1"/>
</dbReference>
<dbReference type="GO" id="GO:0005737">
    <property type="term" value="C:cytoplasm"/>
    <property type="evidence" value="ECO:0007669"/>
    <property type="project" value="InterPro"/>
</dbReference>
<evidence type="ECO:0000313" key="2">
    <source>
        <dbReference type="Proteomes" id="UP000018211"/>
    </source>
</evidence>
<dbReference type="GO" id="GO:0003677">
    <property type="term" value="F:DNA binding"/>
    <property type="evidence" value="ECO:0007669"/>
    <property type="project" value="InterPro"/>
</dbReference>
<organism evidence="1 2">
    <name type="scientific">Vibrio nigripulchritudo SOn1</name>
    <dbReference type="NCBI Taxonomy" id="1238450"/>
    <lineage>
        <taxon>Bacteria</taxon>
        <taxon>Pseudomonadati</taxon>
        <taxon>Pseudomonadota</taxon>
        <taxon>Gammaproteobacteria</taxon>
        <taxon>Vibrionales</taxon>
        <taxon>Vibrionaceae</taxon>
        <taxon>Vibrio</taxon>
    </lineage>
</organism>
<dbReference type="EMBL" id="CAOF01000146">
    <property type="protein sequence ID" value="CCO48436.1"/>
    <property type="molecule type" value="Genomic_DNA"/>
</dbReference>
<dbReference type="GO" id="GO:0006274">
    <property type="term" value="P:DNA replication termination"/>
    <property type="evidence" value="ECO:0007669"/>
    <property type="project" value="InterPro"/>
</dbReference>
<reference evidence="1 2" key="1">
    <citation type="journal article" date="2013" name="ISME J.">
        <title>Comparative genomics of pathogenic lineages of Vibrio nigripulchritudo identifies virulence-associated traits.</title>
        <authorList>
            <person name="Goudenege D."/>
            <person name="Labreuche Y."/>
            <person name="Krin E."/>
            <person name="Ansquer D."/>
            <person name="Mangenot S."/>
            <person name="Calteau A."/>
            <person name="Medigue C."/>
            <person name="Mazel D."/>
            <person name="Polz M.F."/>
            <person name="Le Roux F."/>
        </authorList>
    </citation>
    <scope>NUCLEOTIDE SEQUENCE [LARGE SCALE GENOMIC DNA]</scope>
    <source>
        <strain evidence="1 2">SOn1</strain>
    </source>
</reference>
<accession>A0AAV2VUP4</accession>
<comment type="caution">
    <text evidence="1">The sequence shown here is derived from an EMBL/GenBank/DDBJ whole genome shotgun (WGS) entry which is preliminary data.</text>
</comment>
<dbReference type="Proteomes" id="UP000018211">
    <property type="component" value="Unassembled WGS sequence"/>
</dbReference>
<dbReference type="InterPro" id="IPR036384">
    <property type="entry name" value="Tus_sf"/>
</dbReference>
<sequence length="329" mass="38200">MEKTSTNDSSRNTEITPEFIYDRIFGLRDQIENLISLLKNCKRHHCDVAYLPRCFVDSEGKDTVFDSVDEILLERSSGDTAFEYYLTQLRFQPRHEKSPSKDLAISQIAARRTVGVIHLHEVVAGRKDEIHQLVEDINQMKKRIGNDLASIYPDPMHRSRNFYRKYLPDIVPKSITRLIQIAPSNTSRVHFSWLVNGYTQKIINRDEVVRLIHSANNKIALANPDLRVNVLNSRDESKLGNIDKFYRLIPSKVNPRYRVTVEGEGKPKQLQPVRAVIPLLIMQNEDLKEYRQLAELHTLQGTQRNRNKKRVNRKPILEALQIFECDTSD</sequence>
<name>A0AAV2VUP4_9VIBR</name>
<evidence type="ECO:0008006" key="3">
    <source>
        <dbReference type="Google" id="ProtNLM"/>
    </source>
</evidence>
<gene>
    <name evidence="1" type="ORF">VIBNISOn1_530005</name>
</gene>
<protein>
    <recommendedName>
        <fullName evidence="3">DNA replication terminus site-binding protein</fullName>
    </recommendedName>
</protein>
<evidence type="ECO:0000313" key="1">
    <source>
        <dbReference type="EMBL" id="CCO48436.1"/>
    </source>
</evidence>
<dbReference type="RefSeq" id="WP_022612917.1">
    <property type="nucleotide sequence ID" value="NZ_LK391965.1"/>
</dbReference>
<dbReference type="AlphaFoldDB" id="A0AAV2VUP4"/>
<dbReference type="InterPro" id="IPR036381">
    <property type="entry name" value="Tus_dom1"/>
</dbReference>
<dbReference type="SUPFAM" id="SSF56596">
    <property type="entry name" value="Replication terminator protein (Tus)"/>
    <property type="match status" value="1"/>
</dbReference>
<proteinExistence type="predicted"/>